<evidence type="ECO:0000259" key="3">
    <source>
        <dbReference type="Pfam" id="PF12172"/>
    </source>
</evidence>
<accession>A0A1I6A514</accession>
<organism evidence="5 6">
    <name type="scientific">Halopseudomonas formosensis</name>
    <dbReference type="NCBI Taxonomy" id="1002526"/>
    <lineage>
        <taxon>Bacteria</taxon>
        <taxon>Pseudomonadati</taxon>
        <taxon>Pseudomonadota</taxon>
        <taxon>Gammaproteobacteria</taxon>
        <taxon>Pseudomonadales</taxon>
        <taxon>Pseudomonadaceae</taxon>
        <taxon>Halopseudomonas</taxon>
    </lineage>
</organism>
<reference evidence="5 6" key="1">
    <citation type="submission" date="2016-10" db="EMBL/GenBank/DDBJ databases">
        <authorList>
            <person name="de Groot N.N."/>
        </authorList>
    </citation>
    <scope>NUCLEOTIDE SEQUENCE [LARGE SCALE GENOMIC DNA]</scope>
    <source>
        <strain evidence="5 6">JCM 18415</strain>
    </source>
</reference>
<dbReference type="EMBL" id="FOYD01000001">
    <property type="protein sequence ID" value="SFQ63740.1"/>
    <property type="molecule type" value="Genomic_DNA"/>
</dbReference>
<dbReference type="Pfam" id="PF01796">
    <property type="entry name" value="OB_ChsH2_C"/>
    <property type="match status" value="1"/>
</dbReference>
<dbReference type="STRING" id="1002526.SAMN05216578_101579"/>
<sequence>MTQPDDAGNGNVHENDQETNLAEQELLDKIQAMVGREYGRVYAWDPVNAPMIRQWCEIMGITNPLYTDREFARAQGYADVVAPPGMLQVWGMGGLDQENFPEGSSKENNFEVLKVIEPYGYPAVVAVNSDLHFDRPVVAGERLYFSSKLDSVSEEKSTPLGTGFFVTVLMTYFSQGENGAGDEEVGRQLFRVFKFKPAQRPEAPKAEAKPKEAPKAKRPLPGKSDDTRFFWDGCEQGKLLIQRCTDCQTLRHPPAPVCVKCHSFEWDTVEASGKASLYSFVVMHYPEVPPFDYPNPIGLVELEEGVRLIAGLVGVEPDQLEIGQQLQVEFHRFDDRQTLPQFRPVG</sequence>
<dbReference type="InterPro" id="IPR002878">
    <property type="entry name" value="ChsH2_C"/>
</dbReference>
<dbReference type="Gene3D" id="6.10.30.10">
    <property type="match status" value="1"/>
</dbReference>
<dbReference type="SUPFAM" id="SSF50249">
    <property type="entry name" value="Nucleic acid-binding proteins"/>
    <property type="match status" value="1"/>
</dbReference>
<evidence type="ECO:0008006" key="7">
    <source>
        <dbReference type="Google" id="ProtNLM"/>
    </source>
</evidence>
<dbReference type="InterPro" id="IPR012340">
    <property type="entry name" value="NA-bd_OB-fold"/>
</dbReference>
<protein>
    <recommendedName>
        <fullName evidence="7">DNA-binding protein</fullName>
    </recommendedName>
</protein>
<evidence type="ECO:0000259" key="4">
    <source>
        <dbReference type="Pfam" id="PF13452"/>
    </source>
</evidence>
<feature type="domain" description="ChsH2 C-terminal OB-fold" evidence="2">
    <location>
        <begin position="269"/>
        <end position="331"/>
    </location>
</feature>
<feature type="compositionally biased region" description="Basic and acidic residues" evidence="1">
    <location>
        <begin position="202"/>
        <end position="215"/>
    </location>
</feature>
<dbReference type="CDD" id="cd03441">
    <property type="entry name" value="R_hydratase_like"/>
    <property type="match status" value="1"/>
</dbReference>
<dbReference type="InterPro" id="IPR052513">
    <property type="entry name" value="Thioester_dehydratase-like"/>
</dbReference>
<dbReference type="InterPro" id="IPR022002">
    <property type="entry name" value="ChsH2_Znr"/>
</dbReference>
<dbReference type="Pfam" id="PF13452">
    <property type="entry name" value="FAS1_DH_region"/>
    <property type="match status" value="1"/>
</dbReference>
<name>A0A1I6A514_9GAMM</name>
<evidence type="ECO:0000259" key="2">
    <source>
        <dbReference type="Pfam" id="PF01796"/>
    </source>
</evidence>
<dbReference type="AlphaFoldDB" id="A0A1I6A514"/>
<evidence type="ECO:0000313" key="5">
    <source>
        <dbReference type="EMBL" id="SFQ63740.1"/>
    </source>
</evidence>
<feature type="region of interest" description="Disordered" evidence="1">
    <location>
        <begin position="200"/>
        <end position="223"/>
    </location>
</feature>
<gene>
    <name evidence="5" type="ORF">SAMN05216578_101579</name>
</gene>
<dbReference type="Proteomes" id="UP000242815">
    <property type="component" value="Unassembled WGS sequence"/>
</dbReference>
<dbReference type="SUPFAM" id="SSF54637">
    <property type="entry name" value="Thioesterase/thiol ester dehydrase-isomerase"/>
    <property type="match status" value="1"/>
</dbReference>
<feature type="domain" description="ChsH2 rubredoxin-like zinc ribbon" evidence="3">
    <location>
        <begin position="231"/>
        <end position="266"/>
    </location>
</feature>
<dbReference type="InterPro" id="IPR029069">
    <property type="entry name" value="HotDog_dom_sf"/>
</dbReference>
<dbReference type="InterPro" id="IPR039569">
    <property type="entry name" value="FAS1-like_DH_region"/>
</dbReference>
<evidence type="ECO:0000256" key="1">
    <source>
        <dbReference type="SAM" id="MobiDB-lite"/>
    </source>
</evidence>
<dbReference type="PANTHER" id="PTHR34075:SF5">
    <property type="entry name" value="BLR3430 PROTEIN"/>
    <property type="match status" value="1"/>
</dbReference>
<evidence type="ECO:0000313" key="6">
    <source>
        <dbReference type="Proteomes" id="UP000242815"/>
    </source>
</evidence>
<dbReference type="Pfam" id="PF12172">
    <property type="entry name" value="zf-ChsH2"/>
    <property type="match status" value="1"/>
</dbReference>
<feature type="domain" description="FAS1-like dehydratase" evidence="4">
    <location>
        <begin position="32"/>
        <end position="175"/>
    </location>
</feature>
<dbReference type="Gene3D" id="3.10.129.10">
    <property type="entry name" value="Hotdog Thioesterase"/>
    <property type="match status" value="1"/>
</dbReference>
<proteinExistence type="predicted"/>
<dbReference type="PANTHER" id="PTHR34075">
    <property type="entry name" value="BLR3430 PROTEIN"/>
    <property type="match status" value="1"/>
</dbReference>